<sequence>MSHPERRSTTAGPPPRRHLVQQAGQVIEPGLRLGVFRTLADDDGAFTVLRLRRERSEEVLEVEMRAGTVLEEEGIGRIEVLEVVPSAAEHRGAVLLEVTPTNLEPQAEEDSDE</sequence>
<evidence type="ECO:0000313" key="2">
    <source>
        <dbReference type="Proteomes" id="UP000775129"/>
    </source>
</evidence>
<evidence type="ECO:0000313" key="1">
    <source>
        <dbReference type="EMBL" id="HJF48579.1"/>
    </source>
</evidence>
<proteinExistence type="predicted"/>
<dbReference type="EMBL" id="DYWO01000063">
    <property type="protein sequence ID" value="HJF48579.1"/>
    <property type="molecule type" value="Genomic_DNA"/>
</dbReference>
<name>A0A921KPJ8_9MICO</name>
<accession>A0A921KPJ8</accession>
<dbReference type="Proteomes" id="UP000775129">
    <property type="component" value="Unassembled WGS sequence"/>
</dbReference>
<comment type="caution">
    <text evidence="1">The sequence shown here is derived from an EMBL/GenBank/DDBJ whole genome shotgun (WGS) entry which is preliminary data.</text>
</comment>
<protein>
    <submittedName>
        <fullName evidence="1">Uncharacterized protein</fullName>
    </submittedName>
</protein>
<dbReference type="AlphaFoldDB" id="A0A921KPJ8"/>
<reference evidence="1" key="1">
    <citation type="journal article" date="2021" name="PeerJ">
        <title>Extensive microbial diversity within the chicken gut microbiome revealed by metagenomics and culture.</title>
        <authorList>
            <person name="Gilroy R."/>
            <person name="Ravi A."/>
            <person name="Getino M."/>
            <person name="Pursley I."/>
            <person name="Horton D.L."/>
            <person name="Alikhan N.F."/>
            <person name="Baker D."/>
            <person name="Gharbi K."/>
            <person name="Hall N."/>
            <person name="Watson M."/>
            <person name="Adriaenssens E.M."/>
            <person name="Foster-Nyarko E."/>
            <person name="Jarju S."/>
            <person name="Secka A."/>
            <person name="Antonio M."/>
            <person name="Oren A."/>
            <person name="Chaudhuri R.R."/>
            <person name="La Ragione R."/>
            <person name="Hildebrand F."/>
            <person name="Pallen M.J."/>
        </authorList>
    </citation>
    <scope>NUCLEOTIDE SEQUENCE</scope>
    <source>
        <strain evidence="1">1647</strain>
    </source>
</reference>
<gene>
    <name evidence="1" type="ORF">K8W24_02095</name>
</gene>
<organism evidence="1 2">
    <name type="scientific">Brachybacterium paraconglomeratum</name>
    <dbReference type="NCBI Taxonomy" id="173362"/>
    <lineage>
        <taxon>Bacteria</taxon>
        <taxon>Bacillati</taxon>
        <taxon>Actinomycetota</taxon>
        <taxon>Actinomycetes</taxon>
        <taxon>Micrococcales</taxon>
        <taxon>Dermabacteraceae</taxon>
        <taxon>Brachybacterium</taxon>
    </lineage>
</organism>
<reference evidence="1" key="2">
    <citation type="submission" date="2021-09" db="EMBL/GenBank/DDBJ databases">
        <authorList>
            <person name="Gilroy R."/>
        </authorList>
    </citation>
    <scope>NUCLEOTIDE SEQUENCE</scope>
    <source>
        <strain evidence="1">1647</strain>
    </source>
</reference>